<sequence length="160" mass="17141">MAEYKSANVTKYDVGGPANIIDDGMIKSVEQVWVDCYTFTAAIAKDDTIVIARVPPGKRITDVIAVYPVLSTDTVLTGSTLAVGTNDDLDKFIDDVEVGAISNSSATVLISDHILQARMDNVDGFQYLTTGSTFTPIVLSIGRKTITTTSGDIKTIVKYV</sequence>
<name>A0A6M3L0T2_9ZZZZ</name>
<gene>
    <name evidence="1" type="ORF">MM415B02861_0010</name>
</gene>
<proteinExistence type="predicted"/>
<organism evidence="1">
    <name type="scientific">viral metagenome</name>
    <dbReference type="NCBI Taxonomy" id="1070528"/>
    <lineage>
        <taxon>unclassified sequences</taxon>
        <taxon>metagenomes</taxon>
        <taxon>organismal metagenomes</taxon>
    </lineage>
</organism>
<evidence type="ECO:0000313" key="1">
    <source>
        <dbReference type="EMBL" id="QJA87969.1"/>
    </source>
</evidence>
<dbReference type="AlphaFoldDB" id="A0A6M3L0T2"/>
<dbReference type="EMBL" id="MT142744">
    <property type="protein sequence ID" value="QJA87969.1"/>
    <property type="molecule type" value="Genomic_DNA"/>
</dbReference>
<accession>A0A6M3L0T2</accession>
<reference evidence="1" key="1">
    <citation type="submission" date="2020-03" db="EMBL/GenBank/DDBJ databases">
        <title>The deep terrestrial virosphere.</title>
        <authorList>
            <person name="Holmfeldt K."/>
            <person name="Nilsson E."/>
            <person name="Simone D."/>
            <person name="Lopez-Fernandez M."/>
            <person name="Wu X."/>
            <person name="de Brujin I."/>
            <person name="Lundin D."/>
            <person name="Andersson A."/>
            <person name="Bertilsson S."/>
            <person name="Dopson M."/>
        </authorList>
    </citation>
    <scope>NUCLEOTIDE SEQUENCE</scope>
    <source>
        <strain evidence="1">MM415B02861</strain>
    </source>
</reference>
<protein>
    <submittedName>
        <fullName evidence="1">Uncharacterized protein</fullName>
    </submittedName>
</protein>